<protein>
    <submittedName>
        <fullName evidence="2">Crp/Fnr family transcriptional regulator</fullName>
    </submittedName>
</protein>
<keyword evidence="3" id="KW-1185">Reference proteome</keyword>
<dbReference type="InterPro" id="IPR029010">
    <property type="entry name" value="ThuA-like"/>
</dbReference>
<evidence type="ECO:0000313" key="2">
    <source>
        <dbReference type="EMBL" id="KJD31280.1"/>
    </source>
</evidence>
<comment type="caution">
    <text evidence="2">The sequence shown here is derived from an EMBL/GenBank/DDBJ whole genome shotgun (WGS) entry which is preliminary data.</text>
</comment>
<accession>A0A0D7VWP2</accession>
<organism evidence="2 3">
    <name type="scientific">Neotamlana nanhaiensis</name>
    <dbReference type="NCBI Taxonomy" id="1382798"/>
    <lineage>
        <taxon>Bacteria</taxon>
        <taxon>Pseudomonadati</taxon>
        <taxon>Bacteroidota</taxon>
        <taxon>Flavobacteriia</taxon>
        <taxon>Flavobacteriales</taxon>
        <taxon>Flavobacteriaceae</taxon>
        <taxon>Neotamlana</taxon>
    </lineage>
</organism>
<dbReference type="RefSeq" id="WP_044627528.1">
    <property type="nucleotide sequence ID" value="NZ_JTDV01000016.1"/>
</dbReference>
<dbReference type="EMBL" id="JTDV01000016">
    <property type="protein sequence ID" value="KJD31280.1"/>
    <property type="molecule type" value="Genomic_DNA"/>
</dbReference>
<evidence type="ECO:0000259" key="1">
    <source>
        <dbReference type="Pfam" id="PF06283"/>
    </source>
</evidence>
<dbReference type="Gene3D" id="3.40.50.880">
    <property type="match status" value="1"/>
</dbReference>
<reference evidence="2 3" key="1">
    <citation type="journal article" date="2015" name="Antonie Van Leeuwenhoek">
        <title>Tamlana nanhaiensis sp. nov., isolated from surface seawater collected from the South China Sea.</title>
        <authorList>
            <person name="Liu X."/>
            <person name="Lai Q."/>
            <person name="Du Y."/>
            <person name="Li G."/>
            <person name="Sun F."/>
            <person name="Shao Z."/>
        </authorList>
    </citation>
    <scope>NUCLEOTIDE SEQUENCE [LARGE SCALE GENOMIC DNA]</scope>
    <source>
        <strain evidence="2 3">FHC16</strain>
    </source>
</reference>
<dbReference type="InterPro" id="IPR029062">
    <property type="entry name" value="Class_I_gatase-like"/>
</dbReference>
<dbReference type="PANTHER" id="PTHR40469:SF2">
    <property type="entry name" value="GALACTOSE-BINDING DOMAIN-LIKE SUPERFAMILY PROTEIN"/>
    <property type="match status" value="1"/>
</dbReference>
<gene>
    <name evidence="2" type="ORF">PK35_15715</name>
</gene>
<dbReference type="PANTHER" id="PTHR40469">
    <property type="entry name" value="SECRETED GLYCOSYL HYDROLASE"/>
    <property type="match status" value="1"/>
</dbReference>
<dbReference type="SUPFAM" id="SSF52317">
    <property type="entry name" value="Class I glutamine amidotransferase-like"/>
    <property type="match status" value="1"/>
</dbReference>
<sequence>MKQLLLIVVTLFSGVFCAQEKVLVFSKTDGFRHKSIEIGVKTIENLGKSNHFEVHHTEDATLFNTKNLTQYQLVVFLNTTKNVFNENEQTAFKTYINNGGSFLGVHAATDTEFDWPWYNQLVGAYFLDHPEKCNATINVVNTTHPSTKHLKSTWSVYDEWYNFKNISDAITVVLTLDESSYKGGKNGGFHPIAWYQEFDGGRMFYTGLGHTSEMYGNADFQQHLLGGIFYCLNR</sequence>
<dbReference type="OrthoDB" id="9816308at2"/>
<feature type="domain" description="ThuA-like" evidence="1">
    <location>
        <begin position="21"/>
        <end position="230"/>
    </location>
</feature>
<dbReference type="AlphaFoldDB" id="A0A0D7VWP2"/>
<dbReference type="Pfam" id="PF06283">
    <property type="entry name" value="ThuA"/>
    <property type="match status" value="1"/>
</dbReference>
<evidence type="ECO:0000313" key="3">
    <source>
        <dbReference type="Proteomes" id="UP000032361"/>
    </source>
</evidence>
<name>A0A0D7VWP2_9FLAO</name>
<proteinExistence type="predicted"/>
<dbReference type="PATRIC" id="fig|1382798.3.peg.1711"/>
<dbReference type="Proteomes" id="UP000032361">
    <property type="component" value="Unassembled WGS sequence"/>
</dbReference>
<dbReference type="STRING" id="1382798.PK35_15715"/>